<evidence type="ECO:0000256" key="5">
    <source>
        <dbReference type="ARBA" id="ARBA00023274"/>
    </source>
</evidence>
<keyword evidence="11" id="KW-1185">Reference proteome</keyword>
<dbReference type="GO" id="GO:0003735">
    <property type="term" value="F:structural constituent of ribosome"/>
    <property type="evidence" value="ECO:0007669"/>
    <property type="project" value="InterPro"/>
</dbReference>
<sequence>MRVVLHADVEGVGTKGEVVEVADGHARNLLLPTGQAVKATPGSEDQAAGMRRRRANADAVDRAAAEEVAKTLVPATITVTAKTGPEGRLFGSVGPADVVEAIEAQTGVVIDRRKLALDEPIKETGEFQAMARLHPSVEFPVRFEVVGA</sequence>
<evidence type="ECO:0000313" key="11">
    <source>
        <dbReference type="Proteomes" id="UP001216390"/>
    </source>
</evidence>
<dbReference type="GO" id="GO:0005840">
    <property type="term" value="C:ribosome"/>
    <property type="evidence" value="ECO:0007669"/>
    <property type="project" value="UniProtKB-KW"/>
</dbReference>
<dbReference type="InterPro" id="IPR020070">
    <property type="entry name" value="Ribosomal_bL9_N"/>
</dbReference>
<dbReference type="SUPFAM" id="SSF55658">
    <property type="entry name" value="L9 N-domain-like"/>
    <property type="match status" value="1"/>
</dbReference>
<evidence type="ECO:0000256" key="4">
    <source>
        <dbReference type="ARBA" id="ARBA00022980"/>
    </source>
</evidence>
<evidence type="ECO:0000256" key="2">
    <source>
        <dbReference type="ARBA" id="ARBA00022730"/>
    </source>
</evidence>
<gene>
    <name evidence="7 10" type="primary">rplI</name>
    <name evidence="10" type="ORF">PO878_21520</name>
</gene>
<protein>
    <recommendedName>
        <fullName evidence="6 7">Large ribosomal subunit protein bL9</fullName>
    </recommendedName>
</protein>
<dbReference type="PANTHER" id="PTHR21368">
    <property type="entry name" value="50S RIBOSOMAL PROTEIN L9"/>
    <property type="match status" value="1"/>
</dbReference>
<evidence type="ECO:0000256" key="6">
    <source>
        <dbReference type="ARBA" id="ARBA00035292"/>
    </source>
</evidence>
<dbReference type="Pfam" id="PF03948">
    <property type="entry name" value="Ribosomal_L9_C"/>
    <property type="match status" value="1"/>
</dbReference>
<organism evidence="10 11">
    <name type="scientific">Iamia majanohamensis</name>
    <dbReference type="NCBI Taxonomy" id="467976"/>
    <lineage>
        <taxon>Bacteria</taxon>
        <taxon>Bacillati</taxon>
        <taxon>Actinomycetota</taxon>
        <taxon>Acidimicrobiia</taxon>
        <taxon>Acidimicrobiales</taxon>
        <taxon>Iamiaceae</taxon>
        <taxon>Iamia</taxon>
    </lineage>
</organism>
<keyword evidence="4 7" id="KW-0689">Ribosomal protein</keyword>
<dbReference type="InterPro" id="IPR000244">
    <property type="entry name" value="Ribosomal_bL9"/>
</dbReference>
<dbReference type="AlphaFoldDB" id="A0AAF0BTP6"/>
<dbReference type="GO" id="GO:0019843">
    <property type="term" value="F:rRNA binding"/>
    <property type="evidence" value="ECO:0007669"/>
    <property type="project" value="UniProtKB-UniRule"/>
</dbReference>
<dbReference type="Gene3D" id="3.10.430.100">
    <property type="entry name" value="Ribosomal protein L9, C-terminal domain"/>
    <property type="match status" value="1"/>
</dbReference>
<comment type="similarity">
    <text evidence="1 7">Belongs to the bacterial ribosomal protein bL9 family.</text>
</comment>
<evidence type="ECO:0000256" key="7">
    <source>
        <dbReference type="HAMAP-Rule" id="MF_00503"/>
    </source>
</evidence>
<name>A0AAF0BTP6_9ACTN</name>
<dbReference type="SUPFAM" id="SSF55653">
    <property type="entry name" value="Ribosomal protein L9 C-domain"/>
    <property type="match status" value="1"/>
</dbReference>
<evidence type="ECO:0000259" key="9">
    <source>
        <dbReference type="Pfam" id="PF03948"/>
    </source>
</evidence>
<evidence type="ECO:0000313" key="10">
    <source>
        <dbReference type="EMBL" id="WCO67072.1"/>
    </source>
</evidence>
<dbReference type="InterPro" id="IPR020069">
    <property type="entry name" value="Ribosomal_bL9_C"/>
</dbReference>
<evidence type="ECO:0000259" key="8">
    <source>
        <dbReference type="Pfam" id="PF01281"/>
    </source>
</evidence>
<evidence type="ECO:0000256" key="1">
    <source>
        <dbReference type="ARBA" id="ARBA00010605"/>
    </source>
</evidence>
<dbReference type="HAMAP" id="MF_00503">
    <property type="entry name" value="Ribosomal_bL9"/>
    <property type="match status" value="1"/>
</dbReference>
<dbReference type="Pfam" id="PF01281">
    <property type="entry name" value="Ribosomal_L9_N"/>
    <property type="match status" value="1"/>
</dbReference>
<keyword evidence="2 7" id="KW-0699">rRNA-binding</keyword>
<accession>A0AAF0BTP6</accession>
<dbReference type="GO" id="GO:1990904">
    <property type="term" value="C:ribonucleoprotein complex"/>
    <property type="evidence" value="ECO:0007669"/>
    <property type="project" value="UniProtKB-KW"/>
</dbReference>
<feature type="domain" description="Large ribosomal subunit protein bL9 C-terminal" evidence="9">
    <location>
        <begin position="63"/>
        <end position="146"/>
    </location>
</feature>
<evidence type="ECO:0000256" key="3">
    <source>
        <dbReference type="ARBA" id="ARBA00022884"/>
    </source>
</evidence>
<dbReference type="Proteomes" id="UP001216390">
    <property type="component" value="Chromosome"/>
</dbReference>
<dbReference type="KEGG" id="ima:PO878_21520"/>
<dbReference type="RefSeq" id="WP_272736594.1">
    <property type="nucleotide sequence ID" value="NZ_CP116942.1"/>
</dbReference>
<dbReference type="EMBL" id="CP116942">
    <property type="protein sequence ID" value="WCO67072.1"/>
    <property type="molecule type" value="Genomic_DNA"/>
</dbReference>
<dbReference type="InterPro" id="IPR036791">
    <property type="entry name" value="Ribosomal_bL9_C_sf"/>
</dbReference>
<comment type="function">
    <text evidence="7">Binds to the 23S rRNA.</text>
</comment>
<dbReference type="InterPro" id="IPR009027">
    <property type="entry name" value="Ribosomal_bL9/RNase_H1_N"/>
</dbReference>
<dbReference type="NCBIfam" id="TIGR00158">
    <property type="entry name" value="L9"/>
    <property type="match status" value="1"/>
</dbReference>
<feature type="domain" description="Ribosomal protein L9" evidence="8">
    <location>
        <begin position="1"/>
        <end position="45"/>
    </location>
</feature>
<reference evidence="10" key="1">
    <citation type="submission" date="2023-01" db="EMBL/GenBank/DDBJ databases">
        <title>The diversity of Class Acidimicrobiia in South China Sea sediment environments and the proposal of Iamia marina sp. nov., a novel species of the genus Iamia.</title>
        <authorList>
            <person name="He Y."/>
            <person name="Tian X."/>
        </authorList>
    </citation>
    <scope>NUCLEOTIDE SEQUENCE</scope>
    <source>
        <strain evidence="10">DSM 19957</strain>
    </source>
</reference>
<dbReference type="Gene3D" id="3.40.5.10">
    <property type="entry name" value="Ribosomal protein L9, N-terminal domain"/>
    <property type="match status" value="1"/>
</dbReference>
<dbReference type="InterPro" id="IPR036935">
    <property type="entry name" value="Ribosomal_bL9_N_sf"/>
</dbReference>
<dbReference type="GO" id="GO:0006412">
    <property type="term" value="P:translation"/>
    <property type="evidence" value="ECO:0007669"/>
    <property type="project" value="UniProtKB-UniRule"/>
</dbReference>
<dbReference type="InterPro" id="IPR020594">
    <property type="entry name" value="Ribosomal_bL9_bac/chp"/>
</dbReference>
<keyword evidence="3 7" id="KW-0694">RNA-binding</keyword>
<proteinExistence type="inferred from homology"/>
<keyword evidence="5 7" id="KW-0687">Ribonucleoprotein</keyword>